<comment type="domain">
    <text evidence="7">Has four distinct domains: an N-terminal nucleotidyltransferase (NT) domain responsible for UTase activity, a central HD domain that encodes UR activity, and two C-terminal ACT domains that seem to have a role in glutamine sensing.</text>
</comment>
<dbReference type="SUPFAM" id="SSF55021">
    <property type="entry name" value="ACT-like"/>
    <property type="match status" value="2"/>
</dbReference>
<dbReference type="InterPro" id="IPR010043">
    <property type="entry name" value="UTase/UR"/>
</dbReference>
<dbReference type="SMART" id="SM00471">
    <property type="entry name" value="HDc"/>
    <property type="match status" value="1"/>
</dbReference>
<dbReference type="Gene3D" id="3.30.70.260">
    <property type="match status" value="2"/>
</dbReference>
<dbReference type="PANTHER" id="PTHR47320">
    <property type="entry name" value="BIFUNCTIONAL URIDYLYLTRANSFERASE/URIDYLYL-REMOVING ENZYME"/>
    <property type="match status" value="1"/>
</dbReference>
<dbReference type="SUPFAM" id="SSF81593">
    <property type="entry name" value="Nucleotidyltransferase substrate binding subunit/domain"/>
    <property type="match status" value="1"/>
</dbReference>
<evidence type="ECO:0000256" key="4">
    <source>
        <dbReference type="ARBA" id="ARBA00022801"/>
    </source>
</evidence>
<dbReference type="InterPro" id="IPR002934">
    <property type="entry name" value="Polymerase_NTP_transf_dom"/>
</dbReference>
<dbReference type="CDD" id="cd04899">
    <property type="entry name" value="ACT_ACR-UUR-like_2"/>
    <property type="match status" value="1"/>
</dbReference>
<dbReference type="GO" id="GO:0008773">
    <property type="term" value="F:[protein-PII] uridylyltransferase activity"/>
    <property type="evidence" value="ECO:0007669"/>
    <property type="project" value="UniProtKB-EC"/>
</dbReference>
<dbReference type="InterPro" id="IPR043519">
    <property type="entry name" value="NT_sf"/>
</dbReference>
<accession>A0ABY4W2L3</accession>
<dbReference type="PIRSF" id="PIRSF006288">
    <property type="entry name" value="PII_uridyltransf"/>
    <property type="match status" value="1"/>
</dbReference>
<dbReference type="EMBL" id="CP098747">
    <property type="protein sequence ID" value="USG61192.1"/>
    <property type="molecule type" value="Genomic_DNA"/>
</dbReference>
<gene>
    <name evidence="7" type="primary">glnD</name>
    <name evidence="10" type="ORF">NBZ79_18710</name>
</gene>
<evidence type="ECO:0000259" key="8">
    <source>
        <dbReference type="PROSITE" id="PS51671"/>
    </source>
</evidence>
<dbReference type="Gene3D" id="1.10.3090.10">
    <property type="entry name" value="cca-adding enzyme, domain 2"/>
    <property type="match status" value="1"/>
</dbReference>
<comment type="catalytic activity">
    <reaction evidence="7">
        <text>[protein-PII]-uridylyl-L-tyrosine + H2O = [protein-PII]-L-tyrosine + UMP + H(+)</text>
        <dbReference type="Rhea" id="RHEA:48600"/>
        <dbReference type="Rhea" id="RHEA-COMP:12147"/>
        <dbReference type="Rhea" id="RHEA-COMP:12148"/>
        <dbReference type="ChEBI" id="CHEBI:15377"/>
        <dbReference type="ChEBI" id="CHEBI:15378"/>
        <dbReference type="ChEBI" id="CHEBI:46858"/>
        <dbReference type="ChEBI" id="CHEBI:57865"/>
        <dbReference type="ChEBI" id="CHEBI:90602"/>
    </reaction>
</comment>
<comment type="activity regulation">
    <text evidence="7">Uridylyltransferase (UTase) activity is inhibited by glutamine, while glutamine activates uridylyl-removing (UR) activity.</text>
</comment>
<dbReference type="InterPro" id="IPR013546">
    <property type="entry name" value="PII_UdlTrfase/GS_AdlTrfase"/>
</dbReference>
<dbReference type="Pfam" id="PF01909">
    <property type="entry name" value="NTP_transf_2"/>
    <property type="match status" value="1"/>
</dbReference>
<dbReference type="Pfam" id="PF01966">
    <property type="entry name" value="HD"/>
    <property type="match status" value="1"/>
</dbReference>
<keyword evidence="6 7" id="KW-0511">Multifunctional enzyme</keyword>
<keyword evidence="5 7" id="KW-0460">Magnesium</keyword>
<evidence type="ECO:0000256" key="1">
    <source>
        <dbReference type="ARBA" id="ARBA00022679"/>
    </source>
</evidence>
<dbReference type="SUPFAM" id="SSF81891">
    <property type="entry name" value="Poly A polymerase C-terminal region-like"/>
    <property type="match status" value="1"/>
</dbReference>
<dbReference type="RefSeq" id="WP_251934179.1">
    <property type="nucleotide sequence ID" value="NZ_CP098747.1"/>
</dbReference>
<comment type="similarity">
    <text evidence="7">Belongs to the GlnD family.</text>
</comment>
<protein>
    <recommendedName>
        <fullName evidence="7">Bifunctional uridylyltransferase/uridylyl-removing enzyme</fullName>
        <shortName evidence="7">UTase/UR</shortName>
    </recommendedName>
    <alternativeName>
        <fullName evidence="7">Bifunctional [protein-PII] modification enzyme</fullName>
    </alternativeName>
    <alternativeName>
        <fullName evidence="7">Bifunctional nitrogen sensor protein</fullName>
    </alternativeName>
    <domain>
        <recommendedName>
            <fullName evidence="7">[Protein-PII] uridylyltransferase</fullName>
            <shortName evidence="7">PII uridylyltransferase</shortName>
            <shortName evidence="7">UTase</shortName>
            <ecNumber evidence="7">2.7.7.59</ecNumber>
        </recommendedName>
    </domain>
    <domain>
        <recommendedName>
            <fullName evidence="7">[Protein-PII]-UMP uridylyl-removing enzyme</fullName>
            <shortName evidence="7">UR</shortName>
            <ecNumber evidence="7">3.1.4.-</ecNumber>
        </recommendedName>
    </domain>
</protein>
<keyword evidence="3" id="KW-0677">Repeat</keyword>
<reference evidence="10" key="1">
    <citation type="submission" date="2022-06" db="EMBL/GenBank/DDBJ databases">
        <title>Sneathiella actinostolidae sp. nov., isolated from a sea anemonein the Western Pacific Ocean.</title>
        <authorList>
            <person name="Wei M.J."/>
        </authorList>
    </citation>
    <scope>NUCLEOTIDE SEQUENCE</scope>
    <source>
        <strain evidence="10">PHK-P5</strain>
    </source>
</reference>
<evidence type="ECO:0000256" key="5">
    <source>
        <dbReference type="ARBA" id="ARBA00022842"/>
    </source>
</evidence>
<dbReference type="PROSITE" id="PS51671">
    <property type="entry name" value="ACT"/>
    <property type="match status" value="2"/>
</dbReference>
<dbReference type="HAMAP" id="MF_00277">
    <property type="entry name" value="PII_uridylyl_transf"/>
    <property type="match status" value="1"/>
</dbReference>
<name>A0ABY4W2L3_9PROT</name>
<proteinExistence type="inferred from homology"/>
<comment type="catalytic activity">
    <reaction evidence="7">
        <text>[protein-PII]-L-tyrosine + UTP = [protein-PII]-uridylyl-L-tyrosine + diphosphate</text>
        <dbReference type="Rhea" id="RHEA:13673"/>
        <dbReference type="Rhea" id="RHEA-COMP:12147"/>
        <dbReference type="Rhea" id="RHEA-COMP:12148"/>
        <dbReference type="ChEBI" id="CHEBI:33019"/>
        <dbReference type="ChEBI" id="CHEBI:46398"/>
        <dbReference type="ChEBI" id="CHEBI:46858"/>
        <dbReference type="ChEBI" id="CHEBI:90602"/>
        <dbReference type="EC" id="2.7.7.59"/>
    </reaction>
</comment>
<dbReference type="EC" id="3.1.4.-" evidence="7"/>
<evidence type="ECO:0000256" key="2">
    <source>
        <dbReference type="ARBA" id="ARBA00022695"/>
    </source>
</evidence>
<dbReference type="InterPro" id="IPR006674">
    <property type="entry name" value="HD_domain"/>
</dbReference>
<dbReference type="NCBIfam" id="NF003467">
    <property type="entry name" value="PRK05092.1"/>
    <property type="match status" value="1"/>
</dbReference>
<dbReference type="InterPro" id="IPR002912">
    <property type="entry name" value="ACT_dom"/>
</dbReference>
<keyword evidence="4 7" id="KW-0378">Hydrolase</keyword>
<evidence type="ECO:0000256" key="3">
    <source>
        <dbReference type="ARBA" id="ARBA00022737"/>
    </source>
</evidence>
<comment type="caution">
    <text evidence="7">Lacks conserved residue(s) required for the propagation of feature annotation.</text>
</comment>
<dbReference type="Pfam" id="PF08335">
    <property type="entry name" value="GlnD_UR_UTase"/>
    <property type="match status" value="1"/>
</dbReference>
<comment type="function">
    <text evidence="7">Modifies, by uridylylation and deuridylylation, the PII regulatory proteins (GlnB and homologs), in response to the nitrogen status of the cell that GlnD senses through the glutamine level. Under low glutamine levels, catalyzes the conversion of the PII proteins and UTP to PII-UMP and PPi, while under higher glutamine levels, GlnD hydrolyzes PII-UMP to PII and UMP (deuridylylation). Thus, controls uridylylation state and activity of the PII proteins, and plays an important role in the regulation of nitrogen metabolism.</text>
</comment>
<dbReference type="PANTHER" id="PTHR47320:SF1">
    <property type="entry name" value="BIFUNCTIONAL URIDYLYLTRANSFERASE_URIDYLYL-REMOVING ENZYME"/>
    <property type="match status" value="1"/>
</dbReference>
<dbReference type="Pfam" id="PF01842">
    <property type="entry name" value="ACT"/>
    <property type="match status" value="1"/>
</dbReference>
<dbReference type="InterPro" id="IPR003607">
    <property type="entry name" value="HD/PDEase_dom"/>
</dbReference>
<keyword evidence="1 7" id="KW-0808">Transferase</keyword>
<feature type="domain" description="ACT" evidence="8">
    <location>
        <begin position="727"/>
        <end position="803"/>
    </location>
</feature>
<feature type="domain" description="ACT" evidence="8">
    <location>
        <begin position="840"/>
        <end position="922"/>
    </location>
</feature>
<comment type="cofactor">
    <cofactor evidence="7">
        <name>Mg(2+)</name>
        <dbReference type="ChEBI" id="CHEBI:18420"/>
    </cofactor>
</comment>
<dbReference type="PROSITE" id="PS51831">
    <property type="entry name" value="HD"/>
    <property type="match status" value="1"/>
</dbReference>
<dbReference type="SUPFAM" id="SSF81301">
    <property type="entry name" value="Nucleotidyltransferase"/>
    <property type="match status" value="1"/>
</dbReference>
<sequence>MEKIPNRKEIINRKLLITEIDSIAAEYSPTSFEFRRELLEKLKSVLEGGTKELERRFLESNKGRPAMYANSFLIDQIIRTIYDVASKNVYRLSNPTPEETLSIVAVGGYGRGELAPYSDVDLLFLFPYKQTSWCEQVIEFTLYMLWDLGLKVGHSTRNVDECIRLAKKDVTIQTALLEARHLWGDQELFAEMRQKYMKEIVAGNSKDFIEAKLQERGERHERFGNSRYVVEPNIKEGKGGLRDLQTLFWIAKFLHGTTEISRLVELGVFTEKERRRFTKASNFLRTVRCHLHYLAKRPEERITFDMQPELAQRMGYKDHAGTLGVERFMKHYFLVAKDVGDLTRIFCANLEAEQQKKSRFAITRFGLRRRKLKGYRVESGRLNVTSDDDFKNAPVKMLDLFHLAQEKQLDVHPNALRLIRQDLKLINRKLRADKTANRLFLDMLTSRNDPETTLRRLNEAGVFGRFIPDFGRVVAQMQHDMYHVYTVDEHTIRAIGILSQIESGLLIEDHPLSHKILPKVLSRNVLYCAVLIHDIAKGRGGDHSILGAEVAEKLCPRLGLSASDTETVAWLVRYHLAFSNFAFKRDISDPKTVEDFAKIVQSPERLRLLLILTVVDIRAVGPKVWNGWKGQLLRELYYASETALTGGHISEGREERAKHLQENLTTALKGWKKADIEKQINRFYPSYWMATNSEDQIAHAKLMRKADKKGKLFTVDAKSDPFRSITEVTIFTADHPGLFARVTGAMSITGANIVDAKIHTTTDGMALDTFFIQDSDGKVFDAGERMKKLRVAIEATLQGDRKPHVEIIDRRKSSLPSRTQVFKVQPSVLLDNKASNTHTVIELMGRDRPGLLAELSRTLFTLSLTISSAHIATYGERAVDVFYVKDSFGHKITNKVKLSNIEKKLVLALTDKIASGTRGVKSKKKATATG</sequence>
<dbReference type="CDD" id="cd05401">
    <property type="entry name" value="NT_GlnE_GlnD_like"/>
    <property type="match status" value="1"/>
</dbReference>
<feature type="domain" description="HD" evidence="9">
    <location>
        <begin position="487"/>
        <end position="609"/>
    </location>
</feature>
<dbReference type="Proteomes" id="UP001056291">
    <property type="component" value="Chromosome"/>
</dbReference>
<evidence type="ECO:0000256" key="7">
    <source>
        <dbReference type="HAMAP-Rule" id="MF_00277"/>
    </source>
</evidence>
<dbReference type="CDD" id="cd00077">
    <property type="entry name" value="HDc"/>
    <property type="match status" value="1"/>
</dbReference>
<dbReference type="Gene3D" id="3.30.460.10">
    <property type="entry name" value="Beta Polymerase, domain 2"/>
    <property type="match status" value="1"/>
</dbReference>
<dbReference type="InterPro" id="IPR045865">
    <property type="entry name" value="ACT-like_dom_sf"/>
</dbReference>
<keyword evidence="2 7" id="KW-0548">Nucleotidyltransferase</keyword>
<dbReference type="CDD" id="cd04900">
    <property type="entry name" value="ACT_UUR-like_1"/>
    <property type="match status" value="1"/>
</dbReference>
<dbReference type="NCBIfam" id="TIGR01693">
    <property type="entry name" value="UTase_glnD"/>
    <property type="match status" value="1"/>
</dbReference>
<evidence type="ECO:0000256" key="6">
    <source>
        <dbReference type="ARBA" id="ARBA00023268"/>
    </source>
</evidence>
<evidence type="ECO:0000259" key="9">
    <source>
        <dbReference type="PROSITE" id="PS51831"/>
    </source>
</evidence>
<dbReference type="EC" id="2.7.7.59" evidence="7"/>
<keyword evidence="11" id="KW-1185">Reference proteome</keyword>
<evidence type="ECO:0000313" key="11">
    <source>
        <dbReference type="Proteomes" id="UP001056291"/>
    </source>
</evidence>
<evidence type="ECO:0000313" key="10">
    <source>
        <dbReference type="EMBL" id="USG61192.1"/>
    </source>
</evidence>
<feature type="region of interest" description="Uridylyltransferase" evidence="7">
    <location>
        <begin position="1"/>
        <end position="371"/>
    </location>
</feature>
<dbReference type="Pfam" id="PF24931">
    <property type="entry name" value="ACT_ACR9_3rd"/>
    <property type="match status" value="1"/>
</dbReference>
<organism evidence="10 11">
    <name type="scientific">Sneathiella marina</name>
    <dbReference type="NCBI Taxonomy" id="2950108"/>
    <lineage>
        <taxon>Bacteria</taxon>
        <taxon>Pseudomonadati</taxon>
        <taxon>Pseudomonadota</taxon>
        <taxon>Alphaproteobacteria</taxon>
        <taxon>Sneathiellales</taxon>
        <taxon>Sneathiellaceae</taxon>
        <taxon>Sneathiella</taxon>
    </lineage>
</organism>
<dbReference type="Gene3D" id="1.20.120.330">
    <property type="entry name" value="Nucleotidyltransferases domain 2"/>
    <property type="match status" value="1"/>
</dbReference>